<evidence type="ECO:0000313" key="1">
    <source>
        <dbReference type="EMBL" id="BCO27105.1"/>
    </source>
</evidence>
<keyword evidence="2" id="KW-1185">Reference proteome</keyword>
<accession>A0ABM7MLJ2</accession>
<evidence type="ECO:0000313" key="2">
    <source>
        <dbReference type="Proteomes" id="UP000824366"/>
    </source>
</evidence>
<organism evidence="1 2">
    <name type="scientific">Rhodoferax lithotrophicus</name>
    <dbReference type="NCBI Taxonomy" id="2798804"/>
    <lineage>
        <taxon>Bacteria</taxon>
        <taxon>Pseudomonadati</taxon>
        <taxon>Pseudomonadota</taxon>
        <taxon>Betaproteobacteria</taxon>
        <taxon>Burkholderiales</taxon>
        <taxon>Comamonadaceae</taxon>
        <taxon>Rhodoferax</taxon>
    </lineage>
</organism>
<dbReference type="SUPFAM" id="SSF56059">
    <property type="entry name" value="Glutathione synthetase ATP-binding domain-like"/>
    <property type="match status" value="1"/>
</dbReference>
<gene>
    <name evidence="1" type="ORF">MIZ03_1992</name>
</gene>
<protein>
    <recommendedName>
        <fullName evidence="3">Circularly permuted type 2 ATP-grasp protein</fullName>
    </recommendedName>
</protein>
<name>A0ABM7MLJ2_9BURK</name>
<dbReference type="RefSeq" id="WP_223911614.1">
    <property type="nucleotide sequence ID" value="NZ_AP024238.1"/>
</dbReference>
<reference evidence="1 2" key="1">
    <citation type="journal article" date="2021" name="Microbiol. Spectr.">
        <title>A Single Bacterium Capable of Oxidation and Reduction of Iron at Circumneutral pH.</title>
        <authorList>
            <person name="Kato S."/>
            <person name="Ohkuma M."/>
        </authorList>
    </citation>
    <scope>NUCLEOTIDE SEQUENCE [LARGE SCALE GENOMIC DNA]</scope>
    <source>
        <strain evidence="1 2">MIZ03</strain>
    </source>
</reference>
<evidence type="ECO:0008006" key="3">
    <source>
        <dbReference type="Google" id="ProtNLM"/>
    </source>
</evidence>
<sequence length="434" mass="48010">MTPTPTPTLPLTTAEALNRDCFCRTLNTERLREQLESDDSLSGMLSDILRTRPNLFSSTVVFISSEMQRQISATVAAIERVATLPGYQVQALSRASSAAQLDHGPRSVCMGYDFHVSAQGPQLIEINTNAGGLLLNVALARAQEACCDELDWAFPSHARRDTLRQSIFDMFASEWQLQRGSLPWRSVVIVDEAPAEQYLAPEFELFRQLFAQHGMRAAIADPSELSWQHGQLMHQGQAVDMVYNRLTDFDLTEPASLPLRQALEARAVVVTPHPRAHALLADKRNLIALSQDELLLAWGASAADRKLLASSIPTTRLVTPERADELWAQRRQLFFKPVAGFGAKAAYRGDKLTKRVWSEILEGDFVAQALVPPSGRMIEMDGMQTDLKFDLRAYAYGGQVQLLAARMYAGQTTNFRTQGGGFAPVIVVPDQVAI</sequence>
<proteinExistence type="predicted"/>
<dbReference type="EMBL" id="AP024238">
    <property type="protein sequence ID" value="BCO27105.1"/>
    <property type="molecule type" value="Genomic_DNA"/>
</dbReference>
<dbReference type="Proteomes" id="UP000824366">
    <property type="component" value="Chromosome"/>
</dbReference>